<keyword evidence="12" id="KW-0511">Multifunctional enzyme</keyword>
<dbReference type="AlphaFoldDB" id="A0A1E7LDA3"/>
<evidence type="ECO:0000256" key="15">
    <source>
        <dbReference type="PROSITE-ProRule" id="PRU00391"/>
    </source>
</evidence>
<feature type="domain" description="Formamidopyrimidine-DNA glycosylase catalytic" evidence="17">
    <location>
        <begin position="2"/>
        <end position="123"/>
    </location>
</feature>
<evidence type="ECO:0000256" key="5">
    <source>
        <dbReference type="ARBA" id="ARBA00022763"/>
    </source>
</evidence>
<accession>A0A1E7LDA3</accession>
<dbReference type="Proteomes" id="UP000176005">
    <property type="component" value="Unassembled WGS sequence"/>
</dbReference>
<comment type="caution">
    <text evidence="18">The sequence shown here is derived from an EMBL/GenBank/DDBJ whole genome shotgun (WGS) entry which is preliminary data.</text>
</comment>
<dbReference type="GO" id="GO:0003684">
    <property type="term" value="F:damaged DNA binding"/>
    <property type="evidence" value="ECO:0007669"/>
    <property type="project" value="InterPro"/>
</dbReference>
<dbReference type="InterPro" id="IPR010979">
    <property type="entry name" value="Ribosomal_uS13-like_H2TH"/>
</dbReference>
<feature type="domain" description="FPG-type" evidence="16">
    <location>
        <begin position="237"/>
        <end position="267"/>
    </location>
</feature>
<evidence type="ECO:0000256" key="6">
    <source>
        <dbReference type="ARBA" id="ARBA00022771"/>
    </source>
</evidence>
<dbReference type="SMART" id="SM01232">
    <property type="entry name" value="H2TH"/>
    <property type="match status" value="1"/>
</dbReference>
<dbReference type="Gene3D" id="3.20.190.10">
    <property type="entry name" value="MutM-like, N-terminal"/>
    <property type="match status" value="1"/>
</dbReference>
<keyword evidence="5" id="KW-0227">DNA damage</keyword>
<keyword evidence="4" id="KW-0479">Metal-binding</keyword>
<evidence type="ECO:0000256" key="4">
    <source>
        <dbReference type="ARBA" id="ARBA00022723"/>
    </source>
</evidence>
<evidence type="ECO:0000256" key="8">
    <source>
        <dbReference type="ARBA" id="ARBA00022833"/>
    </source>
</evidence>
<dbReference type="InterPro" id="IPR015886">
    <property type="entry name" value="H2TH_FPG"/>
</dbReference>
<dbReference type="PATRIC" id="fig|518642.10.peg.6983"/>
<dbReference type="CDD" id="cd08773">
    <property type="entry name" value="FpgNei_N"/>
    <property type="match status" value="1"/>
</dbReference>
<comment type="cofactor">
    <cofactor evidence="2">
        <name>Zn(2+)</name>
        <dbReference type="ChEBI" id="CHEBI:29105"/>
    </cofactor>
</comment>
<evidence type="ECO:0000256" key="7">
    <source>
        <dbReference type="ARBA" id="ARBA00022801"/>
    </source>
</evidence>
<dbReference type="PANTHER" id="PTHR22993:SF9">
    <property type="entry name" value="FORMAMIDOPYRIMIDINE-DNA GLYCOSYLASE"/>
    <property type="match status" value="1"/>
</dbReference>
<keyword evidence="9" id="KW-0238">DNA-binding</keyword>
<evidence type="ECO:0000259" key="16">
    <source>
        <dbReference type="PROSITE" id="PS51066"/>
    </source>
</evidence>
<dbReference type="InterPro" id="IPR035937">
    <property type="entry name" value="FPG_N"/>
</dbReference>
<dbReference type="GO" id="GO:0140078">
    <property type="term" value="F:class I DNA-(apurinic or apyrimidinic site) endonuclease activity"/>
    <property type="evidence" value="ECO:0007669"/>
    <property type="project" value="UniProtKB-EC"/>
</dbReference>
<evidence type="ECO:0000256" key="12">
    <source>
        <dbReference type="ARBA" id="ARBA00023268"/>
    </source>
</evidence>
<dbReference type="SUPFAM" id="SSF46946">
    <property type="entry name" value="S13-like H2TH domain"/>
    <property type="match status" value="1"/>
</dbReference>
<dbReference type="Pfam" id="PF06831">
    <property type="entry name" value="H2TH"/>
    <property type="match status" value="1"/>
</dbReference>
<dbReference type="Gene3D" id="1.10.8.50">
    <property type="match status" value="1"/>
</dbReference>
<dbReference type="InterPro" id="IPR015887">
    <property type="entry name" value="DNA_glyclase_Znf_dom_DNA_BS"/>
</dbReference>
<keyword evidence="19" id="KW-1185">Reference proteome</keyword>
<keyword evidence="10" id="KW-0234">DNA repair</keyword>
<comment type="similarity">
    <text evidence="3">Belongs to the FPG family.</text>
</comment>
<evidence type="ECO:0000256" key="13">
    <source>
        <dbReference type="ARBA" id="ARBA00023295"/>
    </source>
</evidence>
<keyword evidence="13" id="KW-0326">Glycosidase</keyword>
<dbReference type="RefSeq" id="WP_070014412.1">
    <property type="nucleotide sequence ID" value="NZ_LJGW01000014.1"/>
</dbReference>
<dbReference type="GO" id="GO:0034039">
    <property type="term" value="F:8-oxo-7,8-dihydroguanine DNA N-glycosylase activity"/>
    <property type="evidence" value="ECO:0007669"/>
    <property type="project" value="TreeGrafter"/>
</dbReference>
<evidence type="ECO:0000256" key="14">
    <source>
        <dbReference type="ARBA" id="ARBA00044632"/>
    </source>
</evidence>
<dbReference type="Pfam" id="PF01149">
    <property type="entry name" value="Fapy_DNA_glyco"/>
    <property type="match status" value="1"/>
</dbReference>
<comment type="catalytic activity">
    <reaction evidence="1">
        <text>Hydrolysis of DNA containing ring-opened 7-methylguanine residues, releasing 2,6-diamino-4-hydroxy-5-(N-methyl)formamidopyrimidine.</text>
        <dbReference type="EC" id="3.2.2.23"/>
    </reaction>
</comment>
<dbReference type="SUPFAM" id="SSF57716">
    <property type="entry name" value="Glucocorticoid receptor-like (DNA-binding domain)"/>
    <property type="match status" value="1"/>
</dbReference>
<organism evidence="18 19">
    <name type="scientific">Streptomyces nanshensis</name>
    <dbReference type="NCBI Taxonomy" id="518642"/>
    <lineage>
        <taxon>Bacteria</taxon>
        <taxon>Bacillati</taxon>
        <taxon>Actinomycetota</taxon>
        <taxon>Actinomycetes</taxon>
        <taxon>Kitasatosporales</taxon>
        <taxon>Streptomycetaceae</taxon>
        <taxon>Streptomyces</taxon>
    </lineage>
</organism>
<evidence type="ECO:0000313" key="19">
    <source>
        <dbReference type="Proteomes" id="UP000176005"/>
    </source>
</evidence>
<dbReference type="PANTHER" id="PTHR22993">
    <property type="entry name" value="FORMAMIDOPYRIMIDINE-DNA GLYCOSYLASE"/>
    <property type="match status" value="1"/>
</dbReference>
<evidence type="ECO:0000313" key="18">
    <source>
        <dbReference type="EMBL" id="OEV14187.1"/>
    </source>
</evidence>
<dbReference type="PROSITE" id="PS01242">
    <property type="entry name" value="ZF_FPG_1"/>
    <property type="match status" value="1"/>
</dbReference>
<dbReference type="PROSITE" id="PS51066">
    <property type="entry name" value="ZF_FPG_2"/>
    <property type="match status" value="1"/>
</dbReference>
<reference evidence="18 19" key="1">
    <citation type="journal article" date="2016" name="Front. Microbiol.">
        <title>Comparative Genomics Analysis of Streptomyces Species Reveals Their Adaptation to the Marine Environment and Their Diversity at the Genomic Level.</title>
        <authorList>
            <person name="Tian X."/>
            <person name="Zhang Z."/>
            <person name="Yang T."/>
            <person name="Chen M."/>
            <person name="Li J."/>
            <person name="Chen F."/>
            <person name="Yang J."/>
            <person name="Li W."/>
            <person name="Zhang B."/>
            <person name="Zhang Z."/>
            <person name="Wu J."/>
            <person name="Zhang C."/>
            <person name="Long L."/>
            <person name="Xiao J."/>
        </authorList>
    </citation>
    <scope>NUCLEOTIDE SEQUENCE [LARGE SCALE GENOMIC DNA]</scope>
    <source>
        <strain evidence="18 19">SCSIO 10429</strain>
    </source>
</reference>
<dbReference type="PROSITE" id="PS51068">
    <property type="entry name" value="FPG_CAT"/>
    <property type="match status" value="1"/>
</dbReference>
<name>A0A1E7LDA3_9ACTN</name>
<dbReference type="GO" id="GO:0008270">
    <property type="term" value="F:zinc ion binding"/>
    <property type="evidence" value="ECO:0007669"/>
    <property type="project" value="UniProtKB-KW"/>
</dbReference>
<dbReference type="SUPFAM" id="SSF81624">
    <property type="entry name" value="N-terminal domain of MutM-like DNA repair proteins"/>
    <property type="match status" value="1"/>
</dbReference>
<keyword evidence="11" id="KW-0456">Lyase</keyword>
<dbReference type="EMBL" id="LJGW01000014">
    <property type="protein sequence ID" value="OEV14187.1"/>
    <property type="molecule type" value="Genomic_DNA"/>
</dbReference>
<evidence type="ECO:0000256" key="9">
    <source>
        <dbReference type="ARBA" id="ARBA00023125"/>
    </source>
</evidence>
<evidence type="ECO:0000256" key="11">
    <source>
        <dbReference type="ARBA" id="ARBA00023239"/>
    </source>
</evidence>
<dbReference type="GO" id="GO:0006284">
    <property type="term" value="P:base-excision repair"/>
    <property type="evidence" value="ECO:0007669"/>
    <property type="project" value="InterPro"/>
</dbReference>
<dbReference type="Pfam" id="PF06827">
    <property type="entry name" value="zf-FPG_IleRS"/>
    <property type="match status" value="1"/>
</dbReference>
<dbReference type="SMART" id="SM00898">
    <property type="entry name" value="Fapy_DNA_glyco"/>
    <property type="match status" value="1"/>
</dbReference>
<protein>
    <submittedName>
        <fullName evidence="18">Formamidopyrimidine-DNA glycosylase</fullName>
    </submittedName>
</protein>
<evidence type="ECO:0000256" key="1">
    <source>
        <dbReference type="ARBA" id="ARBA00001668"/>
    </source>
</evidence>
<evidence type="ECO:0000256" key="2">
    <source>
        <dbReference type="ARBA" id="ARBA00001947"/>
    </source>
</evidence>
<keyword evidence="6 15" id="KW-0863">Zinc-finger</keyword>
<keyword evidence="8" id="KW-0862">Zinc</keyword>
<sequence>MPELPDVEGFRKVLDSCARDRPIRRVEVYDAGVLHGVTGDRLRRELEGRRFTEPARHGKWLLAPTDGEDDGDGAAGPTLLLHFGMTGRLVCCASGDERHAYDRVAFTLDAGRQLRFRDQRKLKGLWLADASEVARTLDAQGPDAAAVSRGEFDELLHGRRGILKSALTDQSLIAGIGNLLADEILWRARLHPSRRAGALTDAERARLYRDMRSVLRASVRAECVPPRRSWLTGHRDEADGTCPRCGTPLRHGRTAGRSTVWCPYCQPASPNS</sequence>
<comment type="catalytic activity">
    <reaction evidence="14">
        <text>2'-deoxyribonucleotide-(2'-deoxyribose 5'-phosphate)-2'-deoxyribonucleotide-DNA = a 3'-end 2'-deoxyribonucleotide-(2,3-dehydro-2,3-deoxyribose 5'-phosphate)-DNA + a 5'-end 5'-phospho-2'-deoxyribonucleoside-DNA + H(+)</text>
        <dbReference type="Rhea" id="RHEA:66592"/>
        <dbReference type="Rhea" id="RHEA-COMP:13180"/>
        <dbReference type="Rhea" id="RHEA-COMP:16897"/>
        <dbReference type="Rhea" id="RHEA-COMP:17067"/>
        <dbReference type="ChEBI" id="CHEBI:15378"/>
        <dbReference type="ChEBI" id="CHEBI:136412"/>
        <dbReference type="ChEBI" id="CHEBI:157695"/>
        <dbReference type="ChEBI" id="CHEBI:167181"/>
        <dbReference type="EC" id="4.2.99.18"/>
    </reaction>
</comment>
<dbReference type="InterPro" id="IPR012319">
    <property type="entry name" value="FPG_cat"/>
</dbReference>
<evidence type="ECO:0000256" key="3">
    <source>
        <dbReference type="ARBA" id="ARBA00009409"/>
    </source>
</evidence>
<evidence type="ECO:0000259" key="17">
    <source>
        <dbReference type="PROSITE" id="PS51068"/>
    </source>
</evidence>
<dbReference type="InterPro" id="IPR010663">
    <property type="entry name" value="Znf_FPG/IleRS"/>
</dbReference>
<proteinExistence type="inferred from homology"/>
<dbReference type="InterPro" id="IPR000214">
    <property type="entry name" value="Znf_DNA_glyclase/AP_lyase"/>
</dbReference>
<keyword evidence="7" id="KW-0378">Hydrolase</keyword>
<gene>
    <name evidence="18" type="ORF">AN218_00300</name>
</gene>
<evidence type="ECO:0000256" key="10">
    <source>
        <dbReference type="ARBA" id="ARBA00023204"/>
    </source>
</evidence>